<dbReference type="RefSeq" id="XP_020433411.1">
    <property type="nucleotide sequence ID" value="XM_020576162.1"/>
</dbReference>
<keyword evidence="1" id="KW-0325">Glycoprotein</keyword>
<protein>
    <recommendedName>
        <fullName evidence="2">IPT/TIG domain-containing protein</fullName>
    </recommendedName>
</protein>
<dbReference type="InParanoid" id="D3BB86"/>
<dbReference type="InterPro" id="IPR002909">
    <property type="entry name" value="IPT_dom"/>
</dbReference>
<dbReference type="Proteomes" id="UP000001396">
    <property type="component" value="Unassembled WGS sequence"/>
</dbReference>
<dbReference type="InterPro" id="IPR015943">
    <property type="entry name" value="WD40/YVTN_repeat-like_dom_sf"/>
</dbReference>
<dbReference type="PANTHER" id="PTHR31341:SF4">
    <property type="entry name" value="IPT_TIG DOMAIN-CONTAINING PROTEIN-RELATED"/>
    <property type="match status" value="1"/>
</dbReference>
<evidence type="ECO:0000256" key="1">
    <source>
        <dbReference type="ARBA" id="ARBA00023180"/>
    </source>
</evidence>
<organism evidence="3 4">
    <name type="scientific">Heterostelium pallidum (strain ATCC 26659 / Pp 5 / PN500)</name>
    <name type="common">Cellular slime mold</name>
    <name type="synonym">Polysphondylium pallidum</name>
    <dbReference type="NCBI Taxonomy" id="670386"/>
    <lineage>
        <taxon>Eukaryota</taxon>
        <taxon>Amoebozoa</taxon>
        <taxon>Evosea</taxon>
        <taxon>Eumycetozoa</taxon>
        <taxon>Dictyostelia</taxon>
        <taxon>Acytosteliales</taxon>
        <taxon>Acytosteliaceae</taxon>
        <taxon>Heterostelium</taxon>
    </lineage>
</organism>
<reference evidence="3 4" key="1">
    <citation type="journal article" date="2011" name="Genome Res.">
        <title>Phylogeny-wide analysis of social amoeba genomes highlights ancient origins for complex intercellular communication.</title>
        <authorList>
            <person name="Heidel A.J."/>
            <person name="Lawal H.M."/>
            <person name="Felder M."/>
            <person name="Schilde C."/>
            <person name="Helps N.R."/>
            <person name="Tunggal B."/>
            <person name="Rivero F."/>
            <person name="John U."/>
            <person name="Schleicher M."/>
            <person name="Eichinger L."/>
            <person name="Platzer M."/>
            <person name="Noegel A.A."/>
            <person name="Schaap P."/>
            <person name="Gloeckner G."/>
        </authorList>
    </citation>
    <scope>NUCLEOTIDE SEQUENCE [LARGE SCALE GENOMIC DNA]</scope>
    <source>
        <strain evidence="4">ATCC 26659 / Pp 5 / PN500</strain>
    </source>
</reference>
<dbReference type="InterPro" id="IPR014756">
    <property type="entry name" value="Ig_E-set"/>
</dbReference>
<dbReference type="SUPFAM" id="SSF50978">
    <property type="entry name" value="WD40 repeat-like"/>
    <property type="match status" value="1"/>
</dbReference>
<evidence type="ECO:0000259" key="2">
    <source>
        <dbReference type="Pfam" id="PF01833"/>
    </source>
</evidence>
<proteinExistence type="predicted"/>
<dbReference type="STRING" id="670386.D3BB86"/>
<evidence type="ECO:0000313" key="3">
    <source>
        <dbReference type="EMBL" id="EFA81293.1"/>
    </source>
</evidence>
<evidence type="ECO:0000313" key="4">
    <source>
        <dbReference type="Proteomes" id="UP000001396"/>
    </source>
</evidence>
<dbReference type="GeneID" id="31360757"/>
<dbReference type="InterPro" id="IPR052014">
    <property type="entry name" value="Dictyostelium_Tiger"/>
</dbReference>
<dbReference type="AlphaFoldDB" id="D3BB86"/>
<feature type="domain" description="IPT/TIG" evidence="2">
    <location>
        <begin position="802"/>
        <end position="869"/>
    </location>
</feature>
<dbReference type="SUPFAM" id="SSF81296">
    <property type="entry name" value="E set domains"/>
    <property type="match status" value="1"/>
</dbReference>
<dbReference type="InterPro" id="IPR036322">
    <property type="entry name" value="WD40_repeat_dom_sf"/>
</dbReference>
<accession>D3BB86</accession>
<dbReference type="Gene3D" id="2.130.10.10">
    <property type="entry name" value="YVTN repeat-like/Quinoprotein amine dehydrogenase"/>
    <property type="match status" value="1"/>
</dbReference>
<gene>
    <name evidence="3" type="ORF">PPL_05272</name>
</gene>
<name>D3BB86_HETP5</name>
<keyword evidence="4" id="KW-1185">Reference proteome</keyword>
<dbReference type="PANTHER" id="PTHR31341">
    <property type="entry name" value="IPT/TIG DOMAIN-CONTAINING PROTEIN-RELATED-RELATED"/>
    <property type="match status" value="1"/>
</dbReference>
<comment type="caution">
    <text evidence="3">The sequence shown here is derived from an EMBL/GenBank/DDBJ whole genome shotgun (WGS) entry which is preliminary data.</text>
</comment>
<dbReference type="Pfam" id="PF01833">
    <property type="entry name" value="TIG"/>
    <property type="match status" value="1"/>
</dbReference>
<sequence>MAFIKGVNDSKCWIGTEKGVIYVYDHPSFSTYFTISDAHSGTVHTIKRIDRNIWTSSEKTICVFDDQLNVKKKIDNITSKVLSLTAHDRYVYASCWDTSILVFDKESFQCIQQLNKKHSDPVSFVVAVRTHTFGISELWASSWDKRISVYSICESDQPAANEDSSPIGNGYATISGSTSLSSTSLLSGMHTTKKQTSPPSPKPRVVKLSFVNFGVTAAAIANDHHPIPLVKTNTNSNNNNIISIDSNNNSIENRNGVVSGRCSPSSNILPLYIEKEIVKTVLFDRKYTPIVWKLRLTLVCRRWFGMVVEEIPQMLSLKAISLHSIREWLDQSQSRFALWPTLDTLSLCTSADGSTTTNTTNNTNNTNNNQIYNNNISSGSSSGNNTIITGSSLKKLYYNNTNNSKKGGVGGVVVGKGFHLEVSLPNDTELKQLYATVKSIKIMELKNGNENFVKYYDGYAIVSNVTVDTVQKVSALETSWGKLALGEFKNIAYQVMEDNSLNITITDDIVFRGLIRVFGKKKKDTQDFFWNPVIVSSISRVPTEGGTITVIGEYLQIVNNSPNSLIVSEDKKFKDQNNNSTRNIFYYSYSSDIIQNRDLDIIFKVRDSQFHFNYSFLEPNITGAYFENSSLIVDGSSFSANDEWIVVEIGDIVMKNISLNKIHVQVTSNVDSDFLTSVQYGIHPVKLKVNNVESNLYNLSIVPTFKDIKVNIDNSVHGGLMEIHGLFLYLKNSTNISITFGDLNCTVNTTLSNNGTLLYANIAPFYLNQQPGVNSLINTSIIIKINEYETFYSYGNITINSPNITSISDLRNGEVDIFGTYFGDVSKSNLEIKVDYVPCNITYHSDTLIKFIKPESEEGQRELLVKINGFPIDFGANEMFVFQKDEKNVVPAEEDKDKTNWIFMPIIGVSIVGHLL</sequence>
<dbReference type="EMBL" id="ADBJ01000025">
    <property type="protein sequence ID" value="EFA81293.1"/>
    <property type="molecule type" value="Genomic_DNA"/>
</dbReference>